<evidence type="ECO:0000313" key="3">
    <source>
        <dbReference type="Proteomes" id="UP000050424"/>
    </source>
</evidence>
<organism evidence="2 3">
    <name type="scientific">Neonectria ditissima</name>
    <dbReference type="NCBI Taxonomy" id="78410"/>
    <lineage>
        <taxon>Eukaryota</taxon>
        <taxon>Fungi</taxon>
        <taxon>Dikarya</taxon>
        <taxon>Ascomycota</taxon>
        <taxon>Pezizomycotina</taxon>
        <taxon>Sordariomycetes</taxon>
        <taxon>Hypocreomycetidae</taxon>
        <taxon>Hypocreales</taxon>
        <taxon>Nectriaceae</taxon>
        <taxon>Neonectria</taxon>
    </lineage>
</organism>
<comment type="caution">
    <text evidence="2">The sequence shown here is derived from an EMBL/GenBank/DDBJ whole genome shotgun (WGS) entry which is preliminary data.</text>
</comment>
<reference evidence="2 3" key="1">
    <citation type="submission" date="2015-09" db="EMBL/GenBank/DDBJ databases">
        <title>Draft genome of a European isolate of the apple canker pathogen Neonectria ditissima.</title>
        <authorList>
            <person name="Gomez-Cortecero A."/>
            <person name="Harrison R.J."/>
            <person name="Armitage A.D."/>
        </authorList>
    </citation>
    <scope>NUCLEOTIDE SEQUENCE [LARGE SCALE GENOMIC DNA]</scope>
    <source>
        <strain evidence="2 3">R09/05</strain>
    </source>
</reference>
<keyword evidence="1" id="KW-0732">Signal</keyword>
<dbReference type="EMBL" id="LKCW01000109">
    <property type="protein sequence ID" value="KPM39344.1"/>
    <property type="molecule type" value="Genomic_DNA"/>
</dbReference>
<sequence>MKFSTATLLTLANGIVAMPWSVSPGNSKDEVTLHIKVSHSGVKHQKVSNLFSQDICWMLCASESLECPEGWTAKQMGDCWTCCRDVGDDYGL</sequence>
<feature type="signal peptide" evidence="1">
    <location>
        <begin position="1"/>
        <end position="17"/>
    </location>
</feature>
<proteinExistence type="predicted"/>
<keyword evidence="3" id="KW-1185">Reference proteome</keyword>
<dbReference type="Proteomes" id="UP000050424">
    <property type="component" value="Unassembled WGS sequence"/>
</dbReference>
<gene>
    <name evidence="2" type="ORF">AK830_g7198</name>
</gene>
<feature type="chain" id="PRO_5006135729" evidence="1">
    <location>
        <begin position="18"/>
        <end position="92"/>
    </location>
</feature>
<accession>A0A0P7BEI9</accession>
<protein>
    <submittedName>
        <fullName evidence="2">Uncharacterized protein</fullName>
    </submittedName>
</protein>
<evidence type="ECO:0000256" key="1">
    <source>
        <dbReference type="SAM" id="SignalP"/>
    </source>
</evidence>
<dbReference type="AlphaFoldDB" id="A0A0P7BEI9"/>
<name>A0A0P7BEI9_9HYPO</name>
<dbReference type="OrthoDB" id="4581360at2759"/>
<evidence type="ECO:0000313" key="2">
    <source>
        <dbReference type="EMBL" id="KPM39344.1"/>
    </source>
</evidence>